<protein>
    <recommendedName>
        <fullName evidence="1">Antirepressor protein C-terminal domain-containing protein</fullName>
    </recommendedName>
</protein>
<evidence type="ECO:0000313" key="3">
    <source>
        <dbReference type="Proteomes" id="UP000682843"/>
    </source>
</evidence>
<sequence length="252" mass="27853">MQTLTSTTPTMSSREIAELVESRHDDVKRSIDRLVERGVIVQPPMADEPGFDTFGRSRPTKVYRLCKRDSYVVVAQLSPEFTARLVDRWQELEDAAATLAPALPDFTSPAIAARAWAEQFEARANAEAQVAEQAPKVELYERLLNADGLIGLQDAGRALLCHPNLFIRDVVIPEYCFRDGSRIVAKQTSVQRGLFENKAFTAPNDKVLLRAWMTPKGLAHFGTVRIPDHVKNPPRAAVSKPVPALTAAATAH</sequence>
<name>A0ABX8A797_9BRAD</name>
<organism evidence="2 3">
    <name type="scientific">Tardiphaga alba</name>
    <dbReference type="NCBI Taxonomy" id="340268"/>
    <lineage>
        <taxon>Bacteria</taxon>
        <taxon>Pseudomonadati</taxon>
        <taxon>Pseudomonadota</taxon>
        <taxon>Alphaproteobacteria</taxon>
        <taxon>Hyphomicrobiales</taxon>
        <taxon>Nitrobacteraceae</taxon>
        <taxon>Tardiphaga</taxon>
    </lineage>
</organism>
<proteinExistence type="predicted"/>
<gene>
    <name evidence="2" type="ORF">RPMA_12275</name>
</gene>
<dbReference type="RefSeq" id="WP_211913068.1">
    <property type="nucleotide sequence ID" value="NZ_CP036498.1"/>
</dbReference>
<dbReference type="Pfam" id="PF09669">
    <property type="entry name" value="Phage_pRha"/>
    <property type="match status" value="1"/>
</dbReference>
<keyword evidence="3" id="KW-1185">Reference proteome</keyword>
<dbReference type="Proteomes" id="UP000682843">
    <property type="component" value="Chromosome"/>
</dbReference>
<dbReference type="EMBL" id="CP036498">
    <property type="protein sequence ID" value="QUS39523.1"/>
    <property type="molecule type" value="Genomic_DNA"/>
</dbReference>
<dbReference type="InterPro" id="IPR005039">
    <property type="entry name" value="Ant_C"/>
</dbReference>
<dbReference type="Pfam" id="PF03374">
    <property type="entry name" value="ANT"/>
    <property type="match status" value="1"/>
</dbReference>
<dbReference type="InterPro" id="IPR014054">
    <property type="entry name" value="Phage_regulatory_Rha"/>
</dbReference>
<feature type="domain" description="Antirepressor protein C-terminal" evidence="1">
    <location>
        <begin position="127"/>
        <end position="219"/>
    </location>
</feature>
<evidence type="ECO:0000259" key="1">
    <source>
        <dbReference type="Pfam" id="PF03374"/>
    </source>
</evidence>
<evidence type="ECO:0000313" key="2">
    <source>
        <dbReference type="EMBL" id="QUS39523.1"/>
    </source>
</evidence>
<accession>A0ABX8A797</accession>
<reference evidence="2 3" key="1">
    <citation type="submission" date="2019-02" db="EMBL/GenBank/DDBJ databases">
        <title>Emended description of the genus Rhodopseudomonas and description of Rhodopseudomonas albus sp. nov., a non-phototrophic, heavy-metal-tolerant bacterium isolated from garden soil.</title>
        <authorList>
            <person name="Bao Z."/>
            <person name="Cao W.W."/>
            <person name="Sato Y."/>
            <person name="Nishizawa T."/>
            <person name="Zhao J."/>
            <person name="Guo Y."/>
            <person name="Ohta H."/>
        </authorList>
    </citation>
    <scope>NUCLEOTIDE SEQUENCE [LARGE SCALE GENOMIC DNA]</scope>
    <source>
        <strain evidence="2 3">SK50-23</strain>
    </source>
</reference>